<dbReference type="OrthoDB" id="623851at2759"/>
<proteinExistence type="predicted"/>
<dbReference type="Gramene" id="TraesARI7B03G04233370.1">
    <property type="protein sequence ID" value="TraesARI7B03G04233370.1.CDS1"/>
    <property type="gene ID" value="TraesARI7B03G04233370"/>
</dbReference>
<dbReference type="Gramene" id="TraesCS5B03G0671000.1">
    <property type="protein sequence ID" value="TraesCS5B03G0671000.1.CDS1"/>
    <property type="gene ID" value="TraesCS5B03G0671000"/>
</dbReference>
<evidence type="ECO:0000313" key="2">
    <source>
        <dbReference type="Proteomes" id="UP000019116"/>
    </source>
</evidence>
<name>A0A3B6LNQ0_WHEAT</name>
<dbReference type="Gramene" id="TraesSTA5B03G02904340.1">
    <property type="protein sequence ID" value="TraesSTA5B03G02904340.1.CDS1"/>
    <property type="gene ID" value="TraesSTA5B03G02904340"/>
</dbReference>
<keyword evidence="2" id="KW-1185">Reference proteome</keyword>
<reference evidence="1" key="2">
    <citation type="submission" date="2018-10" db="UniProtKB">
        <authorList>
            <consortium name="EnsemblPlants"/>
        </authorList>
    </citation>
    <scope>IDENTIFICATION</scope>
</reference>
<evidence type="ECO:0000313" key="1">
    <source>
        <dbReference type="EnsemblPlants" id="TraesCS5B02G258500.1.cds1"/>
    </source>
</evidence>
<dbReference type="Gramene" id="TraesSYM7B03G04107730.1">
    <property type="protein sequence ID" value="TraesSYM7B03G04107730.1.CDS1"/>
    <property type="gene ID" value="TraesSYM7B03G04107730"/>
</dbReference>
<dbReference type="Gramene" id="TraesMAC5B03G02912050.1">
    <property type="protein sequence ID" value="TraesMAC5B03G02912050.1.CDS1"/>
    <property type="gene ID" value="TraesMAC5B03G02912050"/>
</dbReference>
<sequence length="223" mass="24979">MGSVAARHHDRDRAVGADDQAVLCANFCRPGDGSWSPVECSELDQVSSITYCDGVFYLFDGVFYQVHARRVVRRFPRDRQDALPAPRRIGRLEGALQGLPLGAWDRRRRNRTGWAEVDDIGDRAVFVDGFCVGANGVRRNCMYVASSYQDGSYTKGRYIVSVLDLAGLTTERLSLGNLGNCRCRPFCHWPSWIHAQSALIQIQQRTRIEVAGNRSCWFGSVFG</sequence>
<dbReference type="EnsemblPlants" id="TraesCS5B02G258500.1">
    <property type="protein sequence ID" value="TraesCS5B02G258500.1.cds1"/>
    <property type="gene ID" value="TraesCS5B02G258500"/>
</dbReference>
<dbReference type="Gramene" id="TraesCS5B02G258500.1">
    <property type="protein sequence ID" value="TraesCS5B02G258500.1.cds1"/>
    <property type="gene ID" value="TraesCS5B02G258500"/>
</dbReference>
<dbReference type="Gramene" id="TraesJUL5B03G02933850.1">
    <property type="protein sequence ID" value="TraesJUL5B03G02933850.1.CDS1"/>
    <property type="gene ID" value="TraesJUL5B03G02933850"/>
</dbReference>
<dbReference type="Gramene" id="TraesCAD_scaffold_008645_01G000300.1">
    <property type="protein sequence ID" value="TraesCAD_scaffold_008645_01G000300.1"/>
    <property type="gene ID" value="TraesCAD_scaffold_008645_01G000300"/>
</dbReference>
<protein>
    <recommendedName>
        <fullName evidence="3">DUF295 domain-containing protein</fullName>
    </recommendedName>
</protein>
<dbReference type="AlphaFoldDB" id="A0A3B6LNQ0"/>
<accession>A0A3B6LNQ0</accession>
<reference evidence="1" key="1">
    <citation type="submission" date="2018-08" db="EMBL/GenBank/DDBJ databases">
        <authorList>
            <person name="Rossello M."/>
        </authorList>
    </citation>
    <scope>NUCLEOTIDE SEQUENCE [LARGE SCALE GENOMIC DNA]</scope>
    <source>
        <strain evidence="1">cv. Chinese Spring</strain>
    </source>
</reference>
<dbReference type="Gramene" id="TraesJAG5B03G02910070.1">
    <property type="protein sequence ID" value="TraesJAG5B03G02910070.1.CDS1"/>
    <property type="gene ID" value="TraesJAG5B03G02910070"/>
</dbReference>
<evidence type="ECO:0008006" key="3">
    <source>
        <dbReference type="Google" id="ProtNLM"/>
    </source>
</evidence>
<dbReference type="Gramene" id="TraesNOR5B03G02939770.1">
    <property type="protein sequence ID" value="TraesNOR5B03G02939770.1.CDS1"/>
    <property type="gene ID" value="TraesNOR5B03G02939770"/>
</dbReference>
<dbReference type="Gramene" id="TraesCLE_scaffold_100632_01G000100.1">
    <property type="protein sequence ID" value="TraesCLE_scaffold_100632_01G000100.1"/>
    <property type="gene ID" value="TraesCLE_scaffold_100632_01G000100"/>
</dbReference>
<organism evidence="1">
    <name type="scientific">Triticum aestivum</name>
    <name type="common">Wheat</name>
    <dbReference type="NCBI Taxonomy" id="4565"/>
    <lineage>
        <taxon>Eukaryota</taxon>
        <taxon>Viridiplantae</taxon>
        <taxon>Streptophyta</taxon>
        <taxon>Embryophyta</taxon>
        <taxon>Tracheophyta</taxon>
        <taxon>Spermatophyta</taxon>
        <taxon>Magnoliopsida</taxon>
        <taxon>Liliopsida</taxon>
        <taxon>Poales</taxon>
        <taxon>Poaceae</taxon>
        <taxon>BOP clade</taxon>
        <taxon>Pooideae</taxon>
        <taxon>Triticodae</taxon>
        <taxon>Triticeae</taxon>
        <taxon>Triticinae</taxon>
        <taxon>Triticum</taxon>
    </lineage>
</organism>
<dbReference type="Proteomes" id="UP000019116">
    <property type="component" value="Chromosome 5B"/>
</dbReference>